<evidence type="ECO:0000313" key="7">
    <source>
        <dbReference type="EMBL" id="EIC01072.1"/>
    </source>
</evidence>
<comment type="similarity">
    <text evidence="1">Belongs to the ATP-dependent AMP-binding enzyme family.</text>
</comment>
<dbReference type="GO" id="GO:0004321">
    <property type="term" value="F:fatty-acyl-CoA synthase activity"/>
    <property type="evidence" value="ECO:0007669"/>
    <property type="project" value="TreeGrafter"/>
</dbReference>
<gene>
    <name evidence="7" type="ORF">TresaDRAFT_0897</name>
</gene>
<evidence type="ECO:0000313" key="8">
    <source>
        <dbReference type="Proteomes" id="UP000003571"/>
    </source>
</evidence>
<dbReference type="SUPFAM" id="SSF56801">
    <property type="entry name" value="Acetyl-CoA synthetase-like"/>
    <property type="match status" value="1"/>
</dbReference>
<evidence type="ECO:0000259" key="5">
    <source>
        <dbReference type="Pfam" id="PF00501"/>
    </source>
</evidence>
<evidence type="ECO:0000256" key="2">
    <source>
        <dbReference type="ARBA" id="ARBA00022598"/>
    </source>
</evidence>
<dbReference type="GO" id="GO:0015645">
    <property type="term" value="F:fatty acid ligase activity"/>
    <property type="evidence" value="ECO:0007669"/>
    <property type="project" value="TreeGrafter"/>
</dbReference>
<dbReference type="STRING" id="907348.TresaDRAFT_0897"/>
<dbReference type="InterPro" id="IPR020845">
    <property type="entry name" value="AMP-binding_CS"/>
</dbReference>
<dbReference type="FunFam" id="3.30.300.30:FF:000005">
    <property type="entry name" value="Acyl-coenzyme A synthetase ACSM5, mitochondrial"/>
    <property type="match status" value="1"/>
</dbReference>
<dbReference type="InterPro" id="IPR042099">
    <property type="entry name" value="ANL_N_sf"/>
</dbReference>
<evidence type="ECO:0000256" key="1">
    <source>
        <dbReference type="ARBA" id="ARBA00006432"/>
    </source>
</evidence>
<dbReference type="Proteomes" id="UP000003571">
    <property type="component" value="Unassembled WGS sequence"/>
</dbReference>
<dbReference type="PANTHER" id="PTHR43605">
    <property type="entry name" value="ACYL-COENZYME A SYNTHETASE"/>
    <property type="match status" value="1"/>
</dbReference>
<comment type="caution">
    <text evidence="7">The sequence shown here is derived from an EMBL/GenBank/DDBJ whole genome shotgun (WGS) entry which is preliminary data.</text>
</comment>
<keyword evidence="2 7" id="KW-0436">Ligase</keyword>
<dbReference type="Pfam" id="PF13193">
    <property type="entry name" value="AMP-binding_C"/>
    <property type="match status" value="1"/>
</dbReference>
<dbReference type="GO" id="GO:0006633">
    <property type="term" value="P:fatty acid biosynthetic process"/>
    <property type="evidence" value="ECO:0007669"/>
    <property type="project" value="TreeGrafter"/>
</dbReference>
<dbReference type="InterPro" id="IPR000873">
    <property type="entry name" value="AMP-dep_synth/lig_dom"/>
</dbReference>
<dbReference type="Gene3D" id="3.30.300.30">
    <property type="match status" value="1"/>
</dbReference>
<reference evidence="7 8" key="1">
    <citation type="submission" date="2011-09" db="EMBL/GenBank/DDBJ databases">
        <title>The draft genome of Treponema saccharophilum DSM 2985.</title>
        <authorList>
            <consortium name="US DOE Joint Genome Institute (JGI-PGF)"/>
            <person name="Lucas S."/>
            <person name="Copeland A."/>
            <person name="Lapidus A."/>
            <person name="Glavina del Rio T."/>
            <person name="Dalin E."/>
            <person name="Tice H."/>
            <person name="Bruce D."/>
            <person name="Goodwin L."/>
            <person name="Pitluck S."/>
            <person name="Peters L."/>
            <person name="Kyrpides N."/>
            <person name="Mavromatis K."/>
            <person name="Ivanova N."/>
            <person name="Markowitz V."/>
            <person name="Cheng J.-F."/>
            <person name="Hugenholtz P."/>
            <person name="Woyke T."/>
            <person name="Wu D."/>
            <person name="Gronow S."/>
            <person name="Wellnitz S."/>
            <person name="Brambilla E."/>
            <person name="Klenk H.-P."/>
            <person name="Eisen J.A."/>
        </authorList>
    </citation>
    <scope>NUCLEOTIDE SEQUENCE [LARGE SCALE GENOMIC DNA]</scope>
    <source>
        <strain evidence="7 8">DSM 2985</strain>
    </source>
</reference>
<evidence type="ECO:0000259" key="6">
    <source>
        <dbReference type="Pfam" id="PF13193"/>
    </source>
</evidence>
<dbReference type="PROSITE" id="PS00455">
    <property type="entry name" value="AMP_BINDING"/>
    <property type="match status" value="1"/>
</dbReference>
<dbReference type="InterPro" id="IPR045851">
    <property type="entry name" value="AMP-bd_C_sf"/>
</dbReference>
<dbReference type="InterPro" id="IPR051087">
    <property type="entry name" value="Mitochondrial_ACSM"/>
</dbReference>
<dbReference type="GO" id="GO:0016405">
    <property type="term" value="F:CoA-ligase activity"/>
    <property type="evidence" value="ECO:0007669"/>
    <property type="project" value="UniProtKB-ARBA"/>
</dbReference>
<dbReference type="AlphaFoldDB" id="H7EN08"/>
<keyword evidence="4" id="KW-0067">ATP-binding</keyword>
<feature type="domain" description="AMP-dependent synthetase/ligase" evidence="5">
    <location>
        <begin position="40"/>
        <end position="420"/>
    </location>
</feature>
<dbReference type="PANTHER" id="PTHR43605:SF10">
    <property type="entry name" value="ACYL-COA SYNTHETASE MEDIUM CHAIN FAMILY MEMBER 3"/>
    <property type="match status" value="1"/>
</dbReference>
<dbReference type="eggNOG" id="COG0365">
    <property type="taxonomic scope" value="Bacteria"/>
</dbReference>
<dbReference type="PATRIC" id="fig|907348.3.peg.2319"/>
<dbReference type="OrthoDB" id="311554at2"/>
<name>H7EN08_9SPIR</name>
<dbReference type="GO" id="GO:0005524">
    <property type="term" value="F:ATP binding"/>
    <property type="evidence" value="ECO:0007669"/>
    <property type="project" value="UniProtKB-KW"/>
</dbReference>
<dbReference type="Gene3D" id="3.40.50.12780">
    <property type="entry name" value="N-terminal domain of ligase-like"/>
    <property type="match status" value="1"/>
</dbReference>
<accession>H7EN08</accession>
<dbReference type="RefSeq" id="WP_002705815.1">
    <property type="nucleotide sequence ID" value="NZ_AGRW01000052.1"/>
</dbReference>
<proteinExistence type="inferred from homology"/>
<sequence>MNLIKEFTNLTDENISYDELKSKYEIKAPADFNFAYDVVDRYAKDAPEKRALVWCDDDGNERTFTFSELSRKSKQAAAFFSAQGIRKGDKVMMILRRRWEFWVILLAMHRIGAVAIPATNQLLTKDIEYRFNAAKVKMIVALDEEKIIGEIEAALEKSTSVEKMVIVRSQKNDTKTKKEWLDFGKEVAAFGEDFKKPEGSAFPCGNDTMLLYFTSGTSGNPKMVQHNFLYPLGHITTAKWWQNVIDDGLHFSVAETGWAKAVWGKIYGQWICGSAVFVYDMIQFKPALLMHKIEEYGINTFCAPPTVYRYLIRSNLKKFNLSSLKYCVTAGEALNSEVYNKFYEQTGIKMFEGYGQTESTIIAGNFTGMEPKPGSMGKPAPGYDLEIIGGDGKKCAPGEVGSIVLKFTKGHPVGLFAGYYNDEELTANAFKDGLYHTGDTAKYDEDGYIWFVGRADDLIKTAGYRVSPFEVESVFQQHPAVLECAVTGIPDKHRGQAVKATVVLTKGYEPTKELEQEIMEFVKSKTASYKHPRVLEFVSELPKTISGKIRRVEIRENDK</sequence>
<dbReference type="GO" id="GO:0006637">
    <property type="term" value="P:acyl-CoA metabolic process"/>
    <property type="evidence" value="ECO:0007669"/>
    <property type="project" value="TreeGrafter"/>
</dbReference>
<dbReference type="EMBL" id="AGRW01000052">
    <property type="protein sequence ID" value="EIC01072.1"/>
    <property type="molecule type" value="Genomic_DNA"/>
</dbReference>
<dbReference type="Pfam" id="PF00501">
    <property type="entry name" value="AMP-binding"/>
    <property type="match status" value="1"/>
</dbReference>
<evidence type="ECO:0000256" key="3">
    <source>
        <dbReference type="ARBA" id="ARBA00022741"/>
    </source>
</evidence>
<keyword evidence="8" id="KW-1185">Reference proteome</keyword>
<organism evidence="7 8">
    <name type="scientific">Treponema saccharophilum DSM 2985</name>
    <dbReference type="NCBI Taxonomy" id="907348"/>
    <lineage>
        <taxon>Bacteria</taxon>
        <taxon>Pseudomonadati</taxon>
        <taxon>Spirochaetota</taxon>
        <taxon>Spirochaetia</taxon>
        <taxon>Spirochaetales</taxon>
        <taxon>Treponemataceae</taxon>
        <taxon>Treponema</taxon>
    </lineage>
</organism>
<keyword evidence="3" id="KW-0547">Nucleotide-binding</keyword>
<dbReference type="InterPro" id="IPR025110">
    <property type="entry name" value="AMP-bd_C"/>
</dbReference>
<feature type="domain" description="AMP-binding enzyme C-terminal" evidence="6">
    <location>
        <begin position="470"/>
        <end position="548"/>
    </location>
</feature>
<evidence type="ECO:0000256" key="4">
    <source>
        <dbReference type="ARBA" id="ARBA00022840"/>
    </source>
</evidence>
<protein>
    <submittedName>
        <fullName evidence="7">AMP-dependent synthetase and ligase</fullName>
    </submittedName>
</protein>